<accession>A0A644ZVE1</accession>
<protein>
    <submittedName>
        <fullName evidence="1">Uncharacterized protein</fullName>
    </submittedName>
</protein>
<proteinExistence type="predicted"/>
<gene>
    <name evidence="1" type="ORF">SDC9_91577</name>
</gene>
<comment type="caution">
    <text evidence="1">The sequence shown here is derived from an EMBL/GenBank/DDBJ whole genome shotgun (WGS) entry which is preliminary data.</text>
</comment>
<name>A0A644ZVE1_9ZZZZ</name>
<sequence length="85" mass="9113">MHPWLALLRRGERGMYPATVHWRGWLLSDVAAQHLGGWMLCHPRLYKTLAEAACVGAKGRVGGAAVAGAGVDVQQGGHAIPFKVK</sequence>
<evidence type="ECO:0000313" key="1">
    <source>
        <dbReference type="EMBL" id="MPM44895.1"/>
    </source>
</evidence>
<dbReference type="EMBL" id="VSSQ01010661">
    <property type="protein sequence ID" value="MPM44895.1"/>
    <property type="molecule type" value="Genomic_DNA"/>
</dbReference>
<organism evidence="1">
    <name type="scientific">bioreactor metagenome</name>
    <dbReference type="NCBI Taxonomy" id="1076179"/>
    <lineage>
        <taxon>unclassified sequences</taxon>
        <taxon>metagenomes</taxon>
        <taxon>ecological metagenomes</taxon>
    </lineage>
</organism>
<reference evidence="1" key="1">
    <citation type="submission" date="2019-08" db="EMBL/GenBank/DDBJ databases">
        <authorList>
            <person name="Kucharzyk K."/>
            <person name="Murdoch R.W."/>
            <person name="Higgins S."/>
            <person name="Loffler F."/>
        </authorList>
    </citation>
    <scope>NUCLEOTIDE SEQUENCE</scope>
</reference>
<dbReference type="AlphaFoldDB" id="A0A644ZVE1"/>